<evidence type="ECO:0000256" key="2">
    <source>
        <dbReference type="ARBA" id="ARBA00004567"/>
    </source>
</evidence>
<dbReference type="GO" id="GO:0031965">
    <property type="term" value="C:nuclear membrane"/>
    <property type="evidence" value="ECO:0007669"/>
    <property type="project" value="UniProtKB-SubCell"/>
</dbReference>
<comment type="similarity">
    <text evidence="4">Belongs to the nucleoporin GLFG family.</text>
</comment>
<dbReference type="GO" id="GO:0000973">
    <property type="term" value="P:post-transcriptional tethering of RNA polymerase II gene DNA at nuclear periphery"/>
    <property type="evidence" value="ECO:0007669"/>
    <property type="project" value="TreeGrafter"/>
</dbReference>
<keyword evidence="9" id="KW-0653">Protein transport</keyword>
<dbReference type="InterPro" id="IPR037665">
    <property type="entry name" value="Nucleoporin_S59-like"/>
</dbReference>
<feature type="compositionally biased region" description="Polar residues" evidence="13">
    <location>
        <begin position="1"/>
        <end position="35"/>
    </location>
</feature>
<feature type="region of interest" description="Disordered" evidence="13">
    <location>
        <begin position="1"/>
        <end position="104"/>
    </location>
</feature>
<comment type="caution">
    <text evidence="15">The sequence shown here is derived from an EMBL/GenBank/DDBJ whole genome shotgun (WGS) entry which is preliminary data.</text>
</comment>
<dbReference type="PANTHER" id="PTHR23198:SF6">
    <property type="entry name" value="NUCLEAR PORE COMPLEX PROTEIN NUP98-NUP96"/>
    <property type="match status" value="1"/>
</dbReference>
<proteinExistence type="inferred from homology"/>
<name>A0AAN6D3Q6_9ASCO</name>
<dbReference type="GO" id="GO:0034398">
    <property type="term" value="P:telomere tethering at nuclear periphery"/>
    <property type="evidence" value="ECO:0007669"/>
    <property type="project" value="TreeGrafter"/>
</dbReference>
<evidence type="ECO:0000256" key="6">
    <source>
        <dbReference type="ARBA" id="ARBA00022737"/>
    </source>
</evidence>
<evidence type="ECO:0000256" key="7">
    <source>
        <dbReference type="ARBA" id="ARBA00022813"/>
    </source>
</evidence>
<dbReference type="GO" id="GO:0044614">
    <property type="term" value="C:nuclear pore cytoplasmic filaments"/>
    <property type="evidence" value="ECO:0007669"/>
    <property type="project" value="TreeGrafter"/>
</dbReference>
<dbReference type="InterPro" id="IPR021967">
    <property type="entry name" value="Nup98_C"/>
</dbReference>
<keyword evidence="11" id="KW-0906">Nuclear pore complex</keyword>
<keyword evidence="7" id="KW-0068">Autocatalytic cleavage</keyword>
<feature type="compositionally biased region" description="Low complexity" evidence="13">
    <location>
        <begin position="63"/>
        <end position="73"/>
    </location>
</feature>
<dbReference type="AlphaFoldDB" id="A0AAN6D3Q6"/>
<protein>
    <recommendedName>
        <fullName evidence="14">Peptidase S59 domain-containing protein</fullName>
    </recommendedName>
</protein>
<keyword evidence="10" id="KW-0811">Translocation</keyword>
<evidence type="ECO:0000256" key="8">
    <source>
        <dbReference type="ARBA" id="ARBA00022816"/>
    </source>
</evidence>
<dbReference type="InterPro" id="IPR007230">
    <property type="entry name" value="Nup98_auto-Pept-S59_dom"/>
</dbReference>
<evidence type="ECO:0000256" key="4">
    <source>
        <dbReference type="ARBA" id="ARBA00008926"/>
    </source>
</evidence>
<keyword evidence="8" id="KW-0509">mRNA transport</keyword>
<dbReference type="PROSITE" id="PS51434">
    <property type="entry name" value="NUP_C"/>
    <property type="match status" value="1"/>
</dbReference>
<evidence type="ECO:0000256" key="12">
    <source>
        <dbReference type="ARBA" id="ARBA00023242"/>
    </source>
</evidence>
<evidence type="ECO:0000256" key="11">
    <source>
        <dbReference type="ARBA" id="ARBA00023132"/>
    </source>
</evidence>
<dbReference type="GO" id="GO:0008139">
    <property type="term" value="F:nuclear localization sequence binding"/>
    <property type="evidence" value="ECO:0007669"/>
    <property type="project" value="TreeGrafter"/>
</dbReference>
<evidence type="ECO:0000313" key="15">
    <source>
        <dbReference type="EMBL" id="KAG7726261.1"/>
    </source>
</evidence>
<keyword evidence="12" id="KW-0539">Nucleus</keyword>
<evidence type="ECO:0000256" key="1">
    <source>
        <dbReference type="ARBA" id="ARBA00004335"/>
    </source>
</evidence>
<dbReference type="Pfam" id="PF04096">
    <property type="entry name" value="Nucleoporin2"/>
    <property type="match status" value="1"/>
</dbReference>
<dbReference type="Gene3D" id="3.30.1610.10">
    <property type="entry name" value="Peptidase S59, nucleoporin"/>
    <property type="match status" value="1"/>
</dbReference>
<feature type="compositionally biased region" description="Polar residues" evidence="13">
    <location>
        <begin position="77"/>
        <end position="87"/>
    </location>
</feature>
<evidence type="ECO:0000256" key="13">
    <source>
        <dbReference type="SAM" id="MobiDB-lite"/>
    </source>
</evidence>
<dbReference type="InterPro" id="IPR036903">
    <property type="entry name" value="Nup98_auto-Pept-S59_dom_sf"/>
</dbReference>
<dbReference type="SUPFAM" id="SSF82215">
    <property type="entry name" value="C-terminal autoproteolytic domain of nucleoporin nup98"/>
    <property type="match status" value="1"/>
</dbReference>
<evidence type="ECO:0000256" key="3">
    <source>
        <dbReference type="ARBA" id="ARBA00004620"/>
    </source>
</evidence>
<evidence type="ECO:0000256" key="9">
    <source>
        <dbReference type="ARBA" id="ARBA00022927"/>
    </source>
</evidence>
<dbReference type="GO" id="GO:0006406">
    <property type="term" value="P:mRNA export from nucleus"/>
    <property type="evidence" value="ECO:0007669"/>
    <property type="project" value="UniProtKB-ARBA"/>
</dbReference>
<evidence type="ECO:0000256" key="10">
    <source>
        <dbReference type="ARBA" id="ARBA00023010"/>
    </source>
</evidence>
<evidence type="ECO:0000256" key="5">
    <source>
        <dbReference type="ARBA" id="ARBA00022448"/>
    </source>
</evidence>
<dbReference type="PANTHER" id="PTHR23198">
    <property type="entry name" value="NUCLEOPORIN"/>
    <property type="match status" value="1"/>
</dbReference>
<feature type="compositionally biased region" description="Low complexity" evidence="13">
    <location>
        <begin position="41"/>
        <end position="52"/>
    </location>
</feature>
<sequence>MFGSTTQSNGFSFGSTPKPNIFGNSQSTGQTTSNALFGGLQNQQNQQNQQSQPTSSPYGVNIASASASAQESEMPQALTSRVPNTDTQLKRRRSASSIASHETKEHASSLSFLGRLSKPFSGTLKYPMETVTGIFTSDKAHETKRPKVDAVPFSEDSVSLPKSDFRKLVIRNPKGTHRNYYEINPDEVLLGKEVARTNGFMRVVSNFKPSFLRQEDKLLESPVEQDSSFSKIPEGYWCSPSIEDLSKMTQQDLMHVQNFTAGCRGFGQVSFSYPVDLSAFHSRLDQLLGVHIVFRPRIVQVYPDGTDKPSPGNGMNVPAVISLEKCYPFDKATKTRITNPSAPEVSAHINRLKSTPGMAFVNYDPITGTYTFKVDHFSIWGLVDEDEDDPQLVQRFRKQIESENQREARKQTQKREAFKRISSYTGDLEAVPGGWTAESEDANMEDSVELGQDDYIQVDAPEPDNDVSDMEDEVLPEDPVFDDLVHVRAYEPDLEEIDMMVLKKEAKFETSENWSHQLELASGFESVFSNEYDYSKKMDVSAKSVNELLFSRDSHKRKKVEMKPVHSEDLQTLNSVLAGEMRQMKVIARENSYPLIKPDEDVSLQSILNIYRNSSEFKFWDLIARLFDDKYCESFLGQAELDAYAGKPQLRKTFIDLQRRELLIDWLHDHSLPEINKLLEASKSDPLERTYLHICSGDIVKAVVTAIESSNNHLSVLLTLIDSNDPSVRRLSRAQLKEWESTSTLQYIPAPVLKVYKLLAGYILSNDIVQHLKGLSWPTVLLMQLKYGDTNRSISELVNDVIDHESKLWVAPSVRDKYYLAFKLLSSPSSVVIHYDNETQFLLFKKLNSMLNLSNIDNVILQLSQKLASQEYYEEALFVLEHLSDDALCESEISSLIKLNIDSFRFLDNDMRLDTLHQTYRLPKSILHQARSRRFEKDGDSVKAVWALVEAGSMEEAHKLTLSEVAPEFVIANANLDELEELLVKFKTLSDWVIGAQIYYEYIQLKKNSDENSVKAHTKKLLDGLVLLRESNPKARIAKTLMYREVIRLIFDLSLDYNEQQLLSLDLPSSEMNYLKSRLPAK</sequence>
<dbReference type="Proteomes" id="UP000738402">
    <property type="component" value="Unassembled WGS sequence"/>
</dbReference>
<dbReference type="Pfam" id="PF12110">
    <property type="entry name" value="Nup96"/>
    <property type="match status" value="1"/>
</dbReference>
<keyword evidence="6" id="KW-0677">Repeat</keyword>
<dbReference type="GO" id="GO:0003723">
    <property type="term" value="F:RNA binding"/>
    <property type="evidence" value="ECO:0007669"/>
    <property type="project" value="TreeGrafter"/>
</dbReference>
<keyword evidence="5" id="KW-0813">Transport</keyword>
<gene>
    <name evidence="15" type="ORF">KL933_003703</name>
</gene>
<feature type="domain" description="Peptidase S59" evidence="14">
    <location>
        <begin position="233"/>
        <end position="377"/>
    </location>
</feature>
<accession>A0AAN6D3Q6</accession>
<evidence type="ECO:0000259" key="14">
    <source>
        <dbReference type="PROSITE" id="PS51434"/>
    </source>
</evidence>
<reference evidence="15" key="1">
    <citation type="journal article" date="2021" name="G3 (Bethesda)">
        <title>Genomic diversity, chromosomal rearrangements, and interspecies hybridization in the ogataea polymorpha species complex.</title>
        <authorList>
            <person name="Hanson S.J."/>
            <person name="Cinneide E.O."/>
            <person name="Salzberg L.I."/>
            <person name="Wolfe K.H."/>
            <person name="McGowan J."/>
            <person name="Fitzpatrick D.A."/>
            <person name="Matlin K."/>
        </authorList>
    </citation>
    <scope>NUCLEOTIDE SEQUENCE</scope>
    <source>
        <strain evidence="15">83-405-1</strain>
    </source>
</reference>
<dbReference type="GO" id="GO:0044613">
    <property type="term" value="C:nuclear pore central transport channel"/>
    <property type="evidence" value="ECO:0007669"/>
    <property type="project" value="UniProtKB-ARBA"/>
</dbReference>
<dbReference type="Gene3D" id="1.25.40.690">
    <property type="match status" value="1"/>
</dbReference>
<comment type="subcellular location">
    <subcellularLocation>
        <location evidence="1">Nucleus membrane</location>
        <topology evidence="1">Peripheral membrane protein</topology>
        <orientation evidence="1">Cytoplasmic side</orientation>
    </subcellularLocation>
    <subcellularLocation>
        <location evidence="3">Nucleus membrane</location>
        <topology evidence="3">Peripheral membrane protein</topology>
        <orientation evidence="3">Nucleoplasmic side</orientation>
    </subcellularLocation>
    <subcellularLocation>
        <location evidence="2">Nucleus</location>
        <location evidence="2">Nuclear pore complex</location>
    </subcellularLocation>
</comment>
<organism evidence="15 16">
    <name type="scientific">Ogataea haglerorum</name>
    <dbReference type="NCBI Taxonomy" id="1937702"/>
    <lineage>
        <taxon>Eukaryota</taxon>
        <taxon>Fungi</taxon>
        <taxon>Dikarya</taxon>
        <taxon>Ascomycota</taxon>
        <taxon>Saccharomycotina</taxon>
        <taxon>Pichiomycetes</taxon>
        <taxon>Pichiales</taxon>
        <taxon>Pichiaceae</taxon>
        <taxon>Ogataea</taxon>
    </lineage>
</organism>
<evidence type="ECO:0000313" key="16">
    <source>
        <dbReference type="Proteomes" id="UP000738402"/>
    </source>
</evidence>
<dbReference type="GO" id="GO:0006606">
    <property type="term" value="P:protein import into nucleus"/>
    <property type="evidence" value="ECO:0007669"/>
    <property type="project" value="UniProtKB-ARBA"/>
</dbReference>
<dbReference type="GO" id="GO:0017056">
    <property type="term" value="F:structural constituent of nuclear pore"/>
    <property type="evidence" value="ECO:0007669"/>
    <property type="project" value="InterPro"/>
</dbReference>
<dbReference type="FunFam" id="3.30.1610.10:FF:000003">
    <property type="entry name" value="Nucleoporin SONB, putative"/>
    <property type="match status" value="1"/>
</dbReference>
<dbReference type="EMBL" id="JAHLUH010000010">
    <property type="protein sequence ID" value="KAG7726261.1"/>
    <property type="molecule type" value="Genomic_DNA"/>
</dbReference>